<sequence>MAMYYYASKISAIACGTRCRQTVLQKSRGQRDRDKYVTPDDDNSAGGCVGATAATMDEHGNVVVVADGAGNAANAGMTIYTTAAESAFATTTPGDGVRHRRRHSEQLDAYDLELGFQKLEVSLAKSTKNTFTGYGVGSANMDADIVQYDIPKNSYKRANTDINYESSVLGSGGIMYINGRIVSGPLDSLIEVLVPKNRIDFDKEFIFSFLLSSRLFLRPHELLGKLLSSVPDSESLESLVALLAEWTQKFPYDYRDERMMGHVKHIVARCSNTNLEGVVSEILSALLKQLTDLERHEEDLRACQSTTEKPEHNKLDCPTASQYAQILCRLEKKLAKQIGPEEFLQCSSNVLLDKQKKWDQPSTSGGPPGVQDPKKTCNLETYLDWSARLRLFVCNEILQCIGIRDRSKTVELWSGVAQYCLLVGNYNSATAILESLESPPIARLKITWSKLQMTCQQLDCMQRHAEGHGDLWHKQASILNESHQKTDTTAAAAVCRAANTTAATTALAAATTDCALDSLATGATINGTTVTAQMLATPTTLNTELACVVADAVEAAAGTCVVGLGQALETAVGDGVAMGVATANTLSATSSYIGELTAPATATTLVTPEMTANATCNGKGNNSSNNSSNDSTTSSNSSRAVGACRKIIKSTTATTATAVDVTVTTGATVTKPNDWVVIPVFADIVKLALAGREECLQRLPNGHINIMAFDRMAAIVGAFTKHMHAVKSPNEAPPGEYKTFCQHMQRSSKLSETELMMASFDCEEPNNAEKLMYDLN</sequence>
<feature type="compositionally biased region" description="Low complexity" evidence="3">
    <location>
        <begin position="621"/>
        <end position="637"/>
    </location>
</feature>
<name>A0ABM3K622_BACDO</name>
<feature type="region of interest" description="Disordered" evidence="3">
    <location>
        <begin position="613"/>
        <end position="637"/>
    </location>
</feature>
<evidence type="ECO:0000256" key="1">
    <source>
        <dbReference type="ARBA" id="ARBA00022658"/>
    </source>
</evidence>
<dbReference type="GeneID" id="105231249"/>
<dbReference type="InterPro" id="IPR001895">
    <property type="entry name" value="RASGEF_cat_dom"/>
</dbReference>
<feature type="domain" description="Ras-GEF" evidence="4">
    <location>
        <begin position="319"/>
        <end position="571"/>
    </location>
</feature>
<dbReference type="InterPro" id="IPR000651">
    <property type="entry name" value="Ras-like_Gua-exchang_fac_N"/>
</dbReference>
<feature type="domain" description="N-terminal Ras-GEF" evidence="5">
    <location>
        <begin position="177"/>
        <end position="291"/>
    </location>
</feature>
<gene>
    <name evidence="7" type="primary">LOC105231249</name>
</gene>
<evidence type="ECO:0000313" key="6">
    <source>
        <dbReference type="Proteomes" id="UP001652620"/>
    </source>
</evidence>
<proteinExistence type="predicted"/>
<protein>
    <submittedName>
        <fullName evidence="7">Uncharacterized protein LOC105231249</fullName>
    </submittedName>
</protein>
<reference evidence="6" key="1">
    <citation type="submission" date="2025-05" db="UniProtKB">
        <authorList>
            <consortium name="RefSeq"/>
        </authorList>
    </citation>
    <scope>NUCLEOTIDE SEQUENCE [LARGE SCALE GENOMIC DNA]</scope>
</reference>
<dbReference type="InterPro" id="IPR023578">
    <property type="entry name" value="Ras_GEF_dom_sf"/>
</dbReference>
<evidence type="ECO:0000256" key="2">
    <source>
        <dbReference type="PROSITE-ProRule" id="PRU00168"/>
    </source>
</evidence>
<dbReference type="RefSeq" id="XP_049316927.1">
    <property type="nucleotide sequence ID" value="XM_049460970.1"/>
</dbReference>
<dbReference type="PROSITE" id="PS50009">
    <property type="entry name" value="RASGEF_CAT"/>
    <property type="match status" value="1"/>
</dbReference>
<dbReference type="CDD" id="cd06224">
    <property type="entry name" value="REM"/>
    <property type="match status" value="1"/>
</dbReference>
<evidence type="ECO:0000256" key="3">
    <source>
        <dbReference type="SAM" id="MobiDB-lite"/>
    </source>
</evidence>
<dbReference type="PANTHER" id="PTHR23113:SF349">
    <property type="match status" value="1"/>
</dbReference>
<dbReference type="InterPro" id="IPR036964">
    <property type="entry name" value="RASGEF_cat_dom_sf"/>
</dbReference>
<evidence type="ECO:0000259" key="5">
    <source>
        <dbReference type="PROSITE" id="PS50212"/>
    </source>
</evidence>
<dbReference type="PANTHER" id="PTHR23113">
    <property type="entry name" value="GUANINE NUCLEOTIDE EXCHANGE FACTOR"/>
    <property type="match status" value="1"/>
</dbReference>
<reference evidence="7" key="2">
    <citation type="submission" date="2025-08" db="UniProtKB">
        <authorList>
            <consortium name="RefSeq"/>
        </authorList>
    </citation>
    <scope>IDENTIFICATION</scope>
    <source>
        <tissue evidence="7">Adult</tissue>
    </source>
</reference>
<dbReference type="SMART" id="SM00147">
    <property type="entry name" value="RasGEF"/>
    <property type="match status" value="1"/>
</dbReference>
<keyword evidence="6" id="KW-1185">Reference proteome</keyword>
<dbReference type="PROSITE" id="PS50212">
    <property type="entry name" value="RASGEF_NTER"/>
    <property type="match status" value="1"/>
</dbReference>
<dbReference type="InterPro" id="IPR008937">
    <property type="entry name" value="Ras-like_GEF"/>
</dbReference>
<evidence type="ECO:0000259" key="4">
    <source>
        <dbReference type="PROSITE" id="PS50009"/>
    </source>
</evidence>
<organism evidence="6 7">
    <name type="scientific">Bactrocera dorsalis</name>
    <name type="common">Oriental fruit fly</name>
    <name type="synonym">Dacus dorsalis</name>
    <dbReference type="NCBI Taxonomy" id="27457"/>
    <lineage>
        <taxon>Eukaryota</taxon>
        <taxon>Metazoa</taxon>
        <taxon>Ecdysozoa</taxon>
        <taxon>Arthropoda</taxon>
        <taxon>Hexapoda</taxon>
        <taxon>Insecta</taxon>
        <taxon>Pterygota</taxon>
        <taxon>Neoptera</taxon>
        <taxon>Endopterygota</taxon>
        <taxon>Diptera</taxon>
        <taxon>Brachycera</taxon>
        <taxon>Muscomorpha</taxon>
        <taxon>Tephritoidea</taxon>
        <taxon>Tephritidae</taxon>
        <taxon>Bactrocera</taxon>
        <taxon>Bactrocera</taxon>
    </lineage>
</organism>
<dbReference type="Pfam" id="PF00617">
    <property type="entry name" value="RasGEF"/>
    <property type="match status" value="1"/>
</dbReference>
<dbReference type="Gene3D" id="1.20.870.10">
    <property type="entry name" value="Son of sevenless (SoS) protein Chain: S domain 1"/>
    <property type="match status" value="1"/>
</dbReference>
<dbReference type="SUPFAM" id="SSF48366">
    <property type="entry name" value="Ras GEF"/>
    <property type="match status" value="1"/>
</dbReference>
<dbReference type="Proteomes" id="UP001652620">
    <property type="component" value="Chromosome 1"/>
</dbReference>
<dbReference type="Gene3D" id="1.10.840.10">
    <property type="entry name" value="Ras guanine-nucleotide exchange factors catalytic domain"/>
    <property type="match status" value="1"/>
</dbReference>
<evidence type="ECO:0000313" key="7">
    <source>
        <dbReference type="RefSeq" id="XP_049316927.1"/>
    </source>
</evidence>
<keyword evidence="1 2" id="KW-0344">Guanine-nucleotide releasing factor</keyword>
<accession>A0ABM3K622</accession>